<dbReference type="PANTHER" id="PTHR45138:SF9">
    <property type="entry name" value="DIGUANYLATE CYCLASE DGCM-RELATED"/>
    <property type="match status" value="1"/>
</dbReference>
<name>A0ABU4B2W4_9NOCA</name>
<dbReference type="Pfam" id="PF00990">
    <property type="entry name" value="GGDEF"/>
    <property type="match status" value="1"/>
</dbReference>
<evidence type="ECO:0000313" key="3">
    <source>
        <dbReference type="EMBL" id="MDV6232816.1"/>
    </source>
</evidence>
<keyword evidence="1" id="KW-1133">Transmembrane helix</keyword>
<dbReference type="Gene3D" id="3.30.70.270">
    <property type="match status" value="1"/>
</dbReference>
<feature type="transmembrane region" description="Helical" evidence="1">
    <location>
        <begin position="34"/>
        <end position="53"/>
    </location>
</feature>
<keyword evidence="4" id="KW-1185">Reference proteome</keyword>
<keyword evidence="1" id="KW-0812">Transmembrane</keyword>
<keyword evidence="1" id="KW-0472">Membrane</keyword>
<reference evidence="3 4" key="1">
    <citation type="submission" date="2023-10" db="EMBL/GenBank/DDBJ databases">
        <title>Development of a sustainable strategy for remediation of hydrocarbon-contaminated territories based on the waste exchange concept.</title>
        <authorList>
            <person name="Krivoruchko A."/>
        </authorList>
    </citation>
    <scope>NUCLEOTIDE SEQUENCE [LARGE SCALE GENOMIC DNA]</scope>
    <source>
        <strain evidence="3 4">IEGM 1322</strain>
    </source>
</reference>
<evidence type="ECO:0000256" key="1">
    <source>
        <dbReference type="SAM" id="Phobius"/>
    </source>
</evidence>
<dbReference type="CDD" id="cd01949">
    <property type="entry name" value="GGDEF"/>
    <property type="match status" value="1"/>
</dbReference>
<dbReference type="InterPro" id="IPR029787">
    <property type="entry name" value="Nucleotide_cyclase"/>
</dbReference>
<dbReference type="RefSeq" id="WP_317533491.1">
    <property type="nucleotide sequence ID" value="NZ_JAWLKE010000007.1"/>
</dbReference>
<keyword evidence="3" id="KW-0808">Transferase</keyword>
<dbReference type="GO" id="GO:0052621">
    <property type="term" value="F:diguanylate cyclase activity"/>
    <property type="evidence" value="ECO:0007669"/>
    <property type="project" value="UniProtKB-EC"/>
</dbReference>
<dbReference type="InterPro" id="IPR000160">
    <property type="entry name" value="GGDEF_dom"/>
</dbReference>
<dbReference type="PANTHER" id="PTHR45138">
    <property type="entry name" value="REGULATORY COMPONENTS OF SENSORY TRANSDUCTION SYSTEM"/>
    <property type="match status" value="1"/>
</dbReference>
<keyword evidence="3" id="KW-0548">Nucleotidyltransferase</keyword>
<proteinExistence type="predicted"/>
<accession>A0ABU4B2W4</accession>
<sequence>MQTTFLRTWWNQPHSYESVVSYLALHGALAPYRLAAALSTFTYGLGAAALLWLTDAPPTSAIARSVFVVAIVSTLLVGIAWLKAPWPSKRVSVMFAAYSDIGVTLVLLSYGSPQTAFVALAMLAANSVYVQLFHSPKVMALHLLWAGAAVTLFFVLILLSPEADHGLAVAQLVVLVPITFMGPTFFQYLLLKLQVQAQSANFDPLTQVRNRRGLDEALPVYFLGATDVSVMVVDVDRFKSINDRFGHHQGDAALQLVARRLTTDGVLVARVGGEEFAVVTKSAENEALALAEKYRSAAYFADDPAPLTVSIGVAHCTYPVAEGIGFDVVELTTLLLRRADAAMYEAKQQGGNQVVVAGSTPRNDRTPSGTET</sequence>
<dbReference type="Proteomes" id="UP001185899">
    <property type="component" value="Unassembled WGS sequence"/>
</dbReference>
<dbReference type="SUPFAM" id="SSF55073">
    <property type="entry name" value="Nucleotide cyclase"/>
    <property type="match status" value="1"/>
</dbReference>
<organism evidence="3 4">
    <name type="scientific">Rhodococcus cercidiphylli</name>
    <dbReference type="NCBI Taxonomy" id="489916"/>
    <lineage>
        <taxon>Bacteria</taxon>
        <taxon>Bacillati</taxon>
        <taxon>Actinomycetota</taxon>
        <taxon>Actinomycetes</taxon>
        <taxon>Mycobacteriales</taxon>
        <taxon>Nocardiaceae</taxon>
        <taxon>Rhodococcus</taxon>
    </lineage>
</organism>
<dbReference type="PROSITE" id="PS50887">
    <property type="entry name" value="GGDEF"/>
    <property type="match status" value="1"/>
</dbReference>
<dbReference type="EC" id="2.7.7.65" evidence="3"/>
<dbReference type="InterPro" id="IPR050469">
    <property type="entry name" value="Diguanylate_Cyclase"/>
</dbReference>
<feature type="transmembrane region" description="Helical" evidence="1">
    <location>
        <begin position="65"/>
        <end position="84"/>
    </location>
</feature>
<feature type="transmembrane region" description="Helical" evidence="1">
    <location>
        <begin position="140"/>
        <end position="160"/>
    </location>
</feature>
<gene>
    <name evidence="3" type="ORF">R3P95_19860</name>
</gene>
<feature type="transmembrane region" description="Helical" evidence="1">
    <location>
        <begin position="166"/>
        <end position="191"/>
    </location>
</feature>
<dbReference type="NCBIfam" id="TIGR00254">
    <property type="entry name" value="GGDEF"/>
    <property type="match status" value="1"/>
</dbReference>
<protein>
    <submittedName>
        <fullName evidence="3">GGDEF domain-containing protein</fullName>
        <ecNumber evidence="3">2.7.7.65</ecNumber>
    </submittedName>
</protein>
<dbReference type="SMART" id="SM00267">
    <property type="entry name" value="GGDEF"/>
    <property type="match status" value="1"/>
</dbReference>
<comment type="caution">
    <text evidence="3">The sequence shown here is derived from an EMBL/GenBank/DDBJ whole genome shotgun (WGS) entry which is preliminary data.</text>
</comment>
<dbReference type="InterPro" id="IPR043128">
    <property type="entry name" value="Rev_trsase/Diguanyl_cyclase"/>
</dbReference>
<evidence type="ECO:0000259" key="2">
    <source>
        <dbReference type="PROSITE" id="PS50887"/>
    </source>
</evidence>
<evidence type="ECO:0000313" key="4">
    <source>
        <dbReference type="Proteomes" id="UP001185899"/>
    </source>
</evidence>
<feature type="domain" description="GGDEF" evidence="2">
    <location>
        <begin position="226"/>
        <end position="359"/>
    </location>
</feature>
<dbReference type="EMBL" id="JAWLKE010000007">
    <property type="protein sequence ID" value="MDV6232816.1"/>
    <property type="molecule type" value="Genomic_DNA"/>
</dbReference>